<evidence type="ECO:0000313" key="3">
    <source>
        <dbReference type="Proteomes" id="UP001239213"/>
    </source>
</evidence>
<feature type="transmembrane region" description="Helical" evidence="1">
    <location>
        <begin position="245"/>
        <end position="274"/>
    </location>
</feature>
<evidence type="ECO:0000313" key="2">
    <source>
        <dbReference type="EMBL" id="KAK1496380.1"/>
    </source>
</evidence>
<evidence type="ECO:0000256" key="1">
    <source>
        <dbReference type="SAM" id="Phobius"/>
    </source>
</evidence>
<reference evidence="2" key="1">
    <citation type="submission" date="2016-11" db="EMBL/GenBank/DDBJ databases">
        <title>The genome sequence of Colletotrichum cuscutae.</title>
        <authorList>
            <person name="Baroncelli R."/>
        </authorList>
    </citation>
    <scope>NUCLEOTIDE SEQUENCE</scope>
    <source>
        <strain evidence="2">IMI 304802</strain>
    </source>
</reference>
<dbReference type="Proteomes" id="UP001239213">
    <property type="component" value="Unassembled WGS sequence"/>
</dbReference>
<dbReference type="EMBL" id="MPDP01000013">
    <property type="protein sequence ID" value="KAK1496380.1"/>
    <property type="molecule type" value="Genomic_DNA"/>
</dbReference>
<accession>A0AAJ0DNY1</accession>
<keyword evidence="1" id="KW-1133">Transmembrane helix</keyword>
<keyword evidence="1" id="KW-0812">Transmembrane</keyword>
<organism evidence="2 3">
    <name type="scientific">Colletotrichum cuscutae</name>
    <dbReference type="NCBI Taxonomy" id="1209917"/>
    <lineage>
        <taxon>Eukaryota</taxon>
        <taxon>Fungi</taxon>
        <taxon>Dikarya</taxon>
        <taxon>Ascomycota</taxon>
        <taxon>Pezizomycotina</taxon>
        <taxon>Sordariomycetes</taxon>
        <taxon>Hypocreomycetidae</taxon>
        <taxon>Glomerellales</taxon>
        <taxon>Glomerellaceae</taxon>
        <taxon>Colletotrichum</taxon>
        <taxon>Colletotrichum acutatum species complex</taxon>
    </lineage>
</organism>
<keyword evidence="1" id="KW-0472">Membrane</keyword>
<proteinExistence type="predicted"/>
<name>A0AAJ0DNY1_9PEZI</name>
<gene>
    <name evidence="2" type="ORF">CCUS01_02726</name>
</gene>
<dbReference type="AlphaFoldDB" id="A0AAJ0DNY1"/>
<sequence length="342" mass="39214">MLEMTALTAGSTEPTDEVYNSIDFAVEVLLLHRFNTAGESRLPGEHDFKWDRENTTVTQACRSILPQQKPFPDNKVFEHTFTLRDFQEFGDFVIQPTDNILEHLLVQKHKRRPNRLTLLVFFHVSAIERLQDWNETLSPEYFIDPNFVKETLQTISLLLPSNDLDSLDWFKRYHRKFQRNLPRRVRSLSGIDPRAGQLPVTSRQAASYNYWLPRLLELEKEFLNYSPRTLRQFLRDRRRYRDWTLYWVGLVALVLTLISSLTGVASAIVGGLALKDDEKDTHLVTAACCCRDEVALTNVVTTVSIASATTSVVTLEPAQVIDPTRTLVITVRVTTTVMMTGA</sequence>
<keyword evidence="3" id="KW-1185">Reference proteome</keyword>
<comment type="caution">
    <text evidence="2">The sequence shown here is derived from an EMBL/GenBank/DDBJ whole genome shotgun (WGS) entry which is preliminary data.</text>
</comment>
<protein>
    <submittedName>
        <fullName evidence="2">Uncharacterized protein</fullName>
    </submittedName>
</protein>